<gene>
    <name evidence="2" type="ORF">ACFP1L_03970</name>
</gene>
<accession>A0ABW1SHD4</accession>
<dbReference type="EMBL" id="JBHSSE010000008">
    <property type="protein sequence ID" value="MFC6201055.1"/>
    <property type="molecule type" value="Genomic_DNA"/>
</dbReference>
<organism evidence="2 3">
    <name type="scientific">Lactiplantibacillus nangangensis</name>
    <dbReference type="NCBI Taxonomy" id="2559917"/>
    <lineage>
        <taxon>Bacteria</taxon>
        <taxon>Bacillati</taxon>
        <taxon>Bacillota</taxon>
        <taxon>Bacilli</taxon>
        <taxon>Lactobacillales</taxon>
        <taxon>Lactobacillaceae</taxon>
        <taxon>Lactiplantibacillus</taxon>
    </lineage>
</organism>
<evidence type="ECO:0000313" key="3">
    <source>
        <dbReference type="Proteomes" id="UP001596171"/>
    </source>
</evidence>
<reference evidence="3" key="1">
    <citation type="journal article" date="2019" name="Int. J. Syst. Evol. Microbiol.">
        <title>The Global Catalogue of Microorganisms (GCM) 10K type strain sequencing project: providing services to taxonomists for standard genome sequencing and annotation.</title>
        <authorList>
            <consortium name="The Broad Institute Genomics Platform"/>
            <consortium name="The Broad Institute Genome Sequencing Center for Infectious Disease"/>
            <person name="Wu L."/>
            <person name="Ma J."/>
        </authorList>
    </citation>
    <scope>NUCLEOTIDE SEQUENCE [LARGE SCALE GENOMIC DNA]</scope>
    <source>
        <strain evidence="3">CCM 8930</strain>
    </source>
</reference>
<keyword evidence="3" id="KW-1185">Reference proteome</keyword>
<dbReference type="RefSeq" id="WP_137617222.1">
    <property type="nucleotide sequence ID" value="NZ_BJDI01000019.1"/>
</dbReference>
<comment type="caution">
    <text evidence="2">The sequence shown here is derived from an EMBL/GenBank/DDBJ whole genome shotgun (WGS) entry which is preliminary data.</text>
</comment>
<sequence length="71" mass="7964">MKKMLLAVSTGIGILSAVLIYQQQQVPTEQVQHAQAVPRPQSQQRQSDEFEKIANQPTDRLPVNQLVRLAV</sequence>
<evidence type="ECO:0000313" key="2">
    <source>
        <dbReference type="EMBL" id="MFC6201055.1"/>
    </source>
</evidence>
<evidence type="ECO:0000256" key="1">
    <source>
        <dbReference type="SAM" id="MobiDB-lite"/>
    </source>
</evidence>
<name>A0ABW1SHD4_9LACO</name>
<feature type="region of interest" description="Disordered" evidence="1">
    <location>
        <begin position="31"/>
        <end position="55"/>
    </location>
</feature>
<protein>
    <submittedName>
        <fullName evidence="2">Uncharacterized protein</fullName>
    </submittedName>
</protein>
<dbReference type="Proteomes" id="UP001596171">
    <property type="component" value="Unassembled WGS sequence"/>
</dbReference>
<proteinExistence type="predicted"/>